<feature type="region of interest" description="Disordered" evidence="1">
    <location>
        <begin position="320"/>
        <end position="353"/>
    </location>
</feature>
<dbReference type="OMA" id="HISHDIP"/>
<dbReference type="AlphaFoldDB" id="A0A1M2VY10"/>
<evidence type="ECO:0000313" key="2">
    <source>
        <dbReference type="EMBL" id="OJT12487.1"/>
    </source>
</evidence>
<comment type="caution">
    <text evidence="2">The sequence shown here is derived from an EMBL/GenBank/DDBJ whole genome shotgun (WGS) entry which is preliminary data.</text>
</comment>
<feature type="region of interest" description="Disordered" evidence="1">
    <location>
        <begin position="416"/>
        <end position="488"/>
    </location>
</feature>
<keyword evidence="3" id="KW-1185">Reference proteome</keyword>
<dbReference type="Proteomes" id="UP000184267">
    <property type="component" value="Unassembled WGS sequence"/>
</dbReference>
<evidence type="ECO:0000256" key="1">
    <source>
        <dbReference type="SAM" id="MobiDB-lite"/>
    </source>
</evidence>
<organism evidence="2 3">
    <name type="scientific">Trametes pubescens</name>
    <name type="common">White-rot fungus</name>
    <dbReference type="NCBI Taxonomy" id="154538"/>
    <lineage>
        <taxon>Eukaryota</taxon>
        <taxon>Fungi</taxon>
        <taxon>Dikarya</taxon>
        <taxon>Basidiomycota</taxon>
        <taxon>Agaricomycotina</taxon>
        <taxon>Agaricomycetes</taxon>
        <taxon>Polyporales</taxon>
        <taxon>Polyporaceae</taxon>
        <taxon>Trametes</taxon>
    </lineage>
</organism>
<feature type="compositionally biased region" description="Low complexity" evidence="1">
    <location>
        <begin position="454"/>
        <end position="471"/>
    </location>
</feature>
<evidence type="ECO:0000313" key="3">
    <source>
        <dbReference type="Proteomes" id="UP000184267"/>
    </source>
</evidence>
<dbReference type="EMBL" id="MNAD01000481">
    <property type="protein sequence ID" value="OJT12487.1"/>
    <property type="molecule type" value="Genomic_DNA"/>
</dbReference>
<feature type="region of interest" description="Disordered" evidence="1">
    <location>
        <begin position="270"/>
        <end position="304"/>
    </location>
</feature>
<proteinExistence type="predicted"/>
<gene>
    <name evidence="2" type="ORF">TRAPUB_10964</name>
</gene>
<feature type="region of interest" description="Disordered" evidence="1">
    <location>
        <begin position="1"/>
        <end position="35"/>
    </location>
</feature>
<protein>
    <submittedName>
        <fullName evidence="2">Uncharacterized protein</fullName>
    </submittedName>
</protein>
<name>A0A1M2VY10_TRAPU</name>
<reference evidence="2 3" key="1">
    <citation type="submission" date="2016-10" db="EMBL/GenBank/DDBJ databases">
        <title>Genome sequence of the basidiomycete white-rot fungus Trametes pubescens.</title>
        <authorList>
            <person name="Makela M.R."/>
            <person name="Granchi Z."/>
            <person name="Peng M."/>
            <person name="De Vries R.P."/>
            <person name="Grigoriev I."/>
            <person name="Riley R."/>
            <person name="Hilden K."/>
        </authorList>
    </citation>
    <scope>NUCLEOTIDE SEQUENCE [LARGE SCALE GENOMIC DNA]</scope>
    <source>
        <strain evidence="2 3">FBCC735</strain>
    </source>
</reference>
<dbReference type="OrthoDB" id="2758345at2759"/>
<feature type="compositionally biased region" description="Polar residues" evidence="1">
    <location>
        <begin position="7"/>
        <end position="16"/>
    </location>
</feature>
<feature type="compositionally biased region" description="Basic and acidic residues" evidence="1">
    <location>
        <begin position="270"/>
        <end position="279"/>
    </location>
</feature>
<accession>A0A1M2VY10</accession>
<feature type="compositionally biased region" description="Polar residues" evidence="1">
    <location>
        <begin position="340"/>
        <end position="351"/>
    </location>
</feature>
<sequence length="488" mass="52783">MARALGQDTNSPNISHGLNIPPADARDQELNNPAGMLLPSLSAPQQMPTVAPPGGAMVLDAVQQNLIIQMLNFIGSQSQQQAIFPSPPAPPSSPAVPLNPFAFTHASPKAAPSNIARLLAPGCVDDFKRRREDYPLVPYWTRAEWNMAQKNVAPIPGQKRARGATLVAQGINKTLAWITEADGTAVDGHEATELRGRARAYFVYLYNDGRAPDTWHHGADARIKAELEDYLRAHVVVFQYCDKNWKAQKLATDTYAQWYSKFTKRMARKAEKEAERARQEAANAVQGKKRARKSSIEYLDEEDKEDQIKAAEVARFLNNTEYVMPQERNDSPPPTKRSRMSTPDNAETATGTRAVVVEPANGAAISQVEYPIPGQPDSLPIFAAVEQTAVCGKEHALEVLQLPDILGRTVWPPKTAAHAMTAASGSPPPTTTPSSTLGPSPSLPPRPATMATSTPDAAPAQVTAAAPSATTSEIVGLWPPHPMSVKLK</sequence>